<feature type="signal peptide" evidence="1">
    <location>
        <begin position="1"/>
        <end position="18"/>
    </location>
</feature>
<dbReference type="PANTHER" id="PTHR32015">
    <property type="entry name" value="FASTING INDUCED LIPASE"/>
    <property type="match status" value="1"/>
</dbReference>
<dbReference type="AlphaFoldDB" id="A0A917CSD6"/>
<reference evidence="2" key="2">
    <citation type="submission" date="2020-09" db="EMBL/GenBank/DDBJ databases">
        <authorList>
            <person name="Sun Q."/>
            <person name="Zhou Y."/>
        </authorList>
    </citation>
    <scope>NUCLEOTIDE SEQUENCE</scope>
    <source>
        <strain evidence="2">CGMCC 1.12181</strain>
    </source>
</reference>
<proteinExistence type="predicted"/>
<dbReference type="PANTHER" id="PTHR32015:SF1">
    <property type="entry name" value="LIPASE"/>
    <property type="match status" value="1"/>
</dbReference>
<evidence type="ECO:0000313" key="2">
    <source>
        <dbReference type="EMBL" id="GGF94881.1"/>
    </source>
</evidence>
<dbReference type="EMBL" id="BMEO01000005">
    <property type="protein sequence ID" value="GGF94881.1"/>
    <property type="molecule type" value="Genomic_DNA"/>
</dbReference>
<organism evidence="2 3">
    <name type="scientific">Marinicella pacifica</name>
    <dbReference type="NCBI Taxonomy" id="1171543"/>
    <lineage>
        <taxon>Bacteria</taxon>
        <taxon>Pseudomonadati</taxon>
        <taxon>Pseudomonadota</taxon>
        <taxon>Gammaproteobacteria</taxon>
        <taxon>Lysobacterales</taxon>
        <taxon>Marinicellaceae</taxon>
        <taxon>Marinicella</taxon>
    </lineage>
</organism>
<feature type="chain" id="PRO_5037019362" description="Lipase (Class 2)" evidence="1">
    <location>
        <begin position="19"/>
        <end position="225"/>
    </location>
</feature>
<dbReference type="SUPFAM" id="SSF53474">
    <property type="entry name" value="alpha/beta-Hydrolases"/>
    <property type="match status" value="1"/>
</dbReference>
<dbReference type="InterPro" id="IPR029058">
    <property type="entry name" value="AB_hydrolase_fold"/>
</dbReference>
<dbReference type="PROSITE" id="PS51257">
    <property type="entry name" value="PROKAR_LIPOPROTEIN"/>
    <property type="match status" value="1"/>
</dbReference>
<sequence length="225" mass="24227">MKIIQILLLIMVTVTASAACRDAVVLVHGNGGSSSDWNNTYAELLNRGYSGSEIYRPNWGSACVACNNHSGTEEVPVRNAILDAYASSCSGHVDVIGHSMGVSLAIKQIIALGLENDVNDFVGIAGAVRGLKSCGYYPYNVWTSTCGYWGLSVGSPFLNSIYNKSFAHQVYSIKSWNDQIVCYGGCTVGGIHSSSIWSETASYNYYLGHFGLQTDTAIKQVDLIQ</sequence>
<reference evidence="2" key="1">
    <citation type="journal article" date="2014" name="Int. J. Syst. Evol. Microbiol.">
        <title>Complete genome sequence of Corynebacterium casei LMG S-19264T (=DSM 44701T), isolated from a smear-ripened cheese.</title>
        <authorList>
            <consortium name="US DOE Joint Genome Institute (JGI-PGF)"/>
            <person name="Walter F."/>
            <person name="Albersmeier A."/>
            <person name="Kalinowski J."/>
            <person name="Ruckert C."/>
        </authorList>
    </citation>
    <scope>NUCLEOTIDE SEQUENCE</scope>
    <source>
        <strain evidence="2">CGMCC 1.12181</strain>
    </source>
</reference>
<keyword evidence="1" id="KW-0732">Signal</keyword>
<keyword evidence="3" id="KW-1185">Reference proteome</keyword>
<dbReference type="GO" id="GO:0016298">
    <property type="term" value="F:lipase activity"/>
    <property type="evidence" value="ECO:0007669"/>
    <property type="project" value="TreeGrafter"/>
</dbReference>
<dbReference type="GO" id="GO:0016042">
    <property type="term" value="P:lipid catabolic process"/>
    <property type="evidence" value="ECO:0007669"/>
    <property type="project" value="InterPro"/>
</dbReference>
<dbReference type="Pfam" id="PF01674">
    <property type="entry name" value="Lipase_2"/>
    <property type="match status" value="1"/>
</dbReference>
<gene>
    <name evidence="2" type="ORF">GCM10011365_15260</name>
</gene>
<name>A0A917CSD6_9GAMM</name>
<dbReference type="InterPro" id="IPR002918">
    <property type="entry name" value="Lipase_EstA/Esterase_EstB"/>
</dbReference>
<dbReference type="Proteomes" id="UP000605253">
    <property type="component" value="Unassembled WGS sequence"/>
</dbReference>
<comment type="caution">
    <text evidence="2">The sequence shown here is derived from an EMBL/GenBank/DDBJ whole genome shotgun (WGS) entry which is preliminary data.</text>
</comment>
<dbReference type="Gene3D" id="3.40.50.1820">
    <property type="entry name" value="alpha/beta hydrolase"/>
    <property type="match status" value="1"/>
</dbReference>
<evidence type="ECO:0000313" key="3">
    <source>
        <dbReference type="Proteomes" id="UP000605253"/>
    </source>
</evidence>
<evidence type="ECO:0000256" key="1">
    <source>
        <dbReference type="SAM" id="SignalP"/>
    </source>
</evidence>
<accession>A0A917CSD6</accession>
<evidence type="ECO:0008006" key="4">
    <source>
        <dbReference type="Google" id="ProtNLM"/>
    </source>
</evidence>
<dbReference type="RefSeq" id="WP_188365121.1">
    <property type="nucleotide sequence ID" value="NZ_BAABJF010000002.1"/>
</dbReference>
<protein>
    <recommendedName>
        <fullName evidence="4">Lipase (Class 2)</fullName>
    </recommendedName>
</protein>